<dbReference type="Proteomes" id="UP000028045">
    <property type="component" value="Unassembled WGS sequence"/>
</dbReference>
<organism evidence="5 6">
    <name type="scientific">Stachybotrys chartarum (strain CBS 109288 / IBT 7711)</name>
    <name type="common">Toxic black mold</name>
    <name type="synonym">Stilbospora chartarum</name>
    <dbReference type="NCBI Taxonomy" id="1280523"/>
    <lineage>
        <taxon>Eukaryota</taxon>
        <taxon>Fungi</taxon>
        <taxon>Dikarya</taxon>
        <taxon>Ascomycota</taxon>
        <taxon>Pezizomycotina</taxon>
        <taxon>Sordariomycetes</taxon>
        <taxon>Hypocreomycetidae</taxon>
        <taxon>Hypocreales</taxon>
        <taxon>Stachybotryaceae</taxon>
        <taxon>Stachybotrys</taxon>
    </lineage>
</organism>
<name>A0A084ARK6_STACB</name>
<feature type="compositionally biased region" description="Low complexity" evidence="4">
    <location>
        <begin position="24"/>
        <end position="40"/>
    </location>
</feature>
<dbReference type="OrthoDB" id="2320368at2759"/>
<keyword evidence="3" id="KW-0687">Ribonucleoprotein</keyword>
<evidence type="ECO:0000313" key="6">
    <source>
        <dbReference type="Proteomes" id="UP000028045"/>
    </source>
</evidence>
<dbReference type="CDD" id="cd01425">
    <property type="entry name" value="RPS2"/>
    <property type="match status" value="1"/>
</dbReference>
<evidence type="ECO:0008006" key="7">
    <source>
        <dbReference type="Google" id="ProtNLM"/>
    </source>
</evidence>
<dbReference type="PANTHER" id="PTHR12534">
    <property type="entry name" value="30S RIBOSOMAL PROTEIN S2 PROKARYOTIC AND ORGANELLAR"/>
    <property type="match status" value="1"/>
</dbReference>
<evidence type="ECO:0000256" key="1">
    <source>
        <dbReference type="ARBA" id="ARBA00006242"/>
    </source>
</evidence>
<comment type="similarity">
    <text evidence="1">Belongs to the universal ribosomal protein uS2 family.</text>
</comment>
<evidence type="ECO:0000313" key="5">
    <source>
        <dbReference type="EMBL" id="KEY67935.1"/>
    </source>
</evidence>
<protein>
    <recommendedName>
        <fullName evidence="7">Ribosomal protein S2</fullName>
    </recommendedName>
</protein>
<dbReference type="InterPro" id="IPR001865">
    <property type="entry name" value="Ribosomal_uS2"/>
</dbReference>
<keyword evidence="2" id="KW-0689">Ribosomal protein</keyword>
<dbReference type="PRINTS" id="PR00395">
    <property type="entry name" value="RIBOSOMALS2"/>
</dbReference>
<keyword evidence="6" id="KW-1185">Reference proteome</keyword>
<accession>A0A084ARK6</accession>
<dbReference type="InterPro" id="IPR023591">
    <property type="entry name" value="Ribosomal_uS2_flav_dom_sf"/>
</dbReference>
<dbReference type="InterPro" id="IPR005706">
    <property type="entry name" value="Ribosomal_uS2_bac/mit/plastid"/>
</dbReference>
<evidence type="ECO:0000256" key="4">
    <source>
        <dbReference type="SAM" id="MobiDB-lite"/>
    </source>
</evidence>
<dbReference type="GO" id="GO:0005763">
    <property type="term" value="C:mitochondrial small ribosomal subunit"/>
    <property type="evidence" value="ECO:0007669"/>
    <property type="project" value="TreeGrafter"/>
</dbReference>
<dbReference type="Gene3D" id="3.40.50.10490">
    <property type="entry name" value="Glucose-6-phosphate isomerase like protein, domain 1"/>
    <property type="match status" value="1"/>
</dbReference>
<evidence type="ECO:0000256" key="2">
    <source>
        <dbReference type="ARBA" id="ARBA00022980"/>
    </source>
</evidence>
<dbReference type="NCBIfam" id="TIGR01011">
    <property type="entry name" value="rpsB_bact"/>
    <property type="match status" value="1"/>
</dbReference>
<sequence length="499" mass="55062">MIGRNVAARHGRSAGVNRVFVRHSTSQTTTTPATNIATNPFPQQRETANPAYKLQTSDKKKQKAIREGITLLGVDSAHEHRVPAWTRPAKADGTPIEQLTPAQRFAEFNRIQNTTRGLGSRVERRYRPTDLITNPPKVEDISLELLMASQTHMGHNTSLWNPANSRYIYGVRQGIHIISLETTAAHLRRAARVTEEVAYRGGLILFVGTRKGQMEIVIKAAELAGACHLFTKWTPGSITNRDIILRQKEVEVVDQLDQNLGGFDMYKATMRPLMPDLVVCLNPLENYTLLYECGLKNIPTIGVIDTNADPTWVTYAIPANDDSLRSVGVIAGVLGRAGEAGQKRRMDDANSGKVSWTTRPEITRHMKKEIQAVVRERKMVMGRIQASVEGFTEEEQKILQAGRHEGTKEVGEDEMVDILQQLTGNELAEKAEAVTGLAQEKASQVASQLTHEEVEKQTADASTGPDLEAQLGAIESELEAIRKETTGIAEGLASKQKPE</sequence>
<dbReference type="InterPro" id="IPR018130">
    <property type="entry name" value="Ribosomal_uS2_CS"/>
</dbReference>
<reference evidence="5 6" key="1">
    <citation type="journal article" date="2014" name="BMC Genomics">
        <title>Comparative genome sequencing reveals chemotype-specific gene clusters in the toxigenic black mold Stachybotrys.</title>
        <authorList>
            <person name="Semeiks J."/>
            <person name="Borek D."/>
            <person name="Otwinowski Z."/>
            <person name="Grishin N.V."/>
        </authorList>
    </citation>
    <scope>NUCLEOTIDE SEQUENCE [LARGE SCALE GENOMIC DNA]</scope>
    <source>
        <strain evidence="6">CBS 109288 / IBT 7711</strain>
    </source>
</reference>
<feature type="region of interest" description="Disordered" evidence="4">
    <location>
        <begin position="24"/>
        <end position="43"/>
    </location>
</feature>
<dbReference type="HOGENOM" id="CLU_040318_4_2_1"/>
<dbReference type="PANTHER" id="PTHR12534:SF0">
    <property type="entry name" value="SMALL RIBOSOMAL SUBUNIT PROTEIN US2M"/>
    <property type="match status" value="1"/>
</dbReference>
<dbReference type="GO" id="GO:0006412">
    <property type="term" value="P:translation"/>
    <property type="evidence" value="ECO:0007669"/>
    <property type="project" value="InterPro"/>
</dbReference>
<feature type="region of interest" description="Disordered" evidence="4">
    <location>
        <begin position="444"/>
        <end position="472"/>
    </location>
</feature>
<dbReference type="GO" id="GO:0003735">
    <property type="term" value="F:structural constituent of ribosome"/>
    <property type="evidence" value="ECO:0007669"/>
    <property type="project" value="InterPro"/>
</dbReference>
<dbReference type="Pfam" id="PF00318">
    <property type="entry name" value="Ribosomal_S2"/>
    <property type="match status" value="1"/>
</dbReference>
<evidence type="ECO:0000256" key="3">
    <source>
        <dbReference type="ARBA" id="ARBA00023274"/>
    </source>
</evidence>
<dbReference type="PROSITE" id="PS00962">
    <property type="entry name" value="RIBOSOMAL_S2_1"/>
    <property type="match status" value="1"/>
</dbReference>
<dbReference type="AlphaFoldDB" id="A0A084ARK6"/>
<dbReference type="SUPFAM" id="SSF52313">
    <property type="entry name" value="Ribosomal protein S2"/>
    <property type="match status" value="1"/>
</dbReference>
<dbReference type="EMBL" id="KL648598">
    <property type="protein sequence ID" value="KEY67935.1"/>
    <property type="molecule type" value="Genomic_DNA"/>
</dbReference>
<proteinExistence type="inferred from homology"/>
<gene>
    <name evidence="5" type="ORF">S7711_02143</name>
</gene>
<dbReference type="HAMAP" id="MF_00291_B">
    <property type="entry name" value="Ribosomal_uS2_B"/>
    <property type="match status" value="1"/>
</dbReference>